<evidence type="ECO:0000256" key="4">
    <source>
        <dbReference type="ARBA" id="ARBA00022692"/>
    </source>
</evidence>
<feature type="transmembrane region" description="Helical" evidence="11">
    <location>
        <begin position="465"/>
        <end position="483"/>
    </location>
</feature>
<evidence type="ECO:0000256" key="8">
    <source>
        <dbReference type="ARBA" id="ARBA00023315"/>
    </source>
</evidence>
<dbReference type="GO" id="GO:0005789">
    <property type="term" value="C:endoplasmic reticulum membrane"/>
    <property type="evidence" value="ECO:0007669"/>
    <property type="project" value="UniProtKB-SubCell"/>
</dbReference>
<keyword evidence="4 11" id="KW-0812">Transmembrane</keyword>
<feature type="transmembrane region" description="Helical" evidence="11">
    <location>
        <begin position="186"/>
        <end position="206"/>
    </location>
</feature>
<keyword evidence="6 11" id="KW-1133">Transmembrane helix</keyword>
<evidence type="ECO:0000256" key="6">
    <source>
        <dbReference type="ARBA" id="ARBA00022989"/>
    </source>
</evidence>
<sequence length="514" mass="60615">MDRRIRTFQRVVVRRLRDSLNDQTKQLLRKIEDDLDGLNNNVLQQVESIDLLNERHVNAFNNNSKAPIMRNGEKGSQFQEKNFQIRESLLSALFQVPHIRTIYHIFTAFLINLVINTALHDYVKDGKITVGFRMIYWSFKDLPLGLIIWLGMQLVTLLVYSCFATWGTMRAKLFSSPFLRVWDWSFIILLITFVVFMLTIPTYVIIRMNFSVALSFSLLMEQVRFVMKTHSFVRTCAPRVLSWNKNNKGGNPNEAIPSFKKFAYFLFAPTLLYRDEYPRSPQRRWKYVAFHFTEVLGVICFLAFLYENYMLPAIQDFGKTPKTLEDIILVFFTINTPAILYFMLGFFSLLHSWMNAFAEMLRFGDRMFYQDWWNSGSFPEYYKKWNVIVHDWLYAFIYRDATEKLTKNKVTSTWLVFLVSAIFHEFILAFTFRFCYPVLFIVFGICSTCLYFVPSKYFKSAGNFILWLMLIVGVGFCASLYFLEFFARVNCPRTISSPIVDFFIPRSWSCGLLL</sequence>
<dbReference type="AlphaFoldDB" id="A0AAW2HF56"/>
<feature type="transmembrane region" description="Helical" evidence="11">
    <location>
        <begin position="413"/>
        <end position="430"/>
    </location>
</feature>
<name>A0AAW2HF56_9NEOP</name>
<evidence type="ECO:0000256" key="3">
    <source>
        <dbReference type="ARBA" id="ARBA00022679"/>
    </source>
</evidence>
<evidence type="ECO:0000256" key="10">
    <source>
        <dbReference type="PIRSR" id="PIRSR000439-1"/>
    </source>
</evidence>
<keyword evidence="8 9" id="KW-0012">Acyltransferase</keyword>
<keyword evidence="5 9" id="KW-0256">Endoplasmic reticulum</keyword>
<comment type="caution">
    <text evidence="12">The sequence shown here is derived from an EMBL/GenBank/DDBJ whole genome shotgun (WGS) entry which is preliminary data.</text>
</comment>
<comment type="similarity">
    <text evidence="2 9">Belongs to the membrane-bound acyltransferase family. Sterol o-acyltransferase subfamily.</text>
</comment>
<feature type="transmembrane region" description="Helical" evidence="11">
    <location>
        <begin position="142"/>
        <end position="166"/>
    </location>
</feature>
<feature type="active site" evidence="10">
    <location>
        <position position="424"/>
    </location>
</feature>
<dbReference type="GO" id="GO:0008203">
    <property type="term" value="P:cholesterol metabolic process"/>
    <property type="evidence" value="ECO:0007669"/>
    <property type="project" value="TreeGrafter"/>
</dbReference>
<dbReference type="Pfam" id="PF03062">
    <property type="entry name" value="MBOAT"/>
    <property type="match status" value="1"/>
</dbReference>
<dbReference type="EMBL" id="JARGDH010000005">
    <property type="protein sequence ID" value="KAL0268378.1"/>
    <property type="molecule type" value="Genomic_DNA"/>
</dbReference>
<dbReference type="GO" id="GO:0008374">
    <property type="term" value="F:O-acyltransferase activity"/>
    <property type="evidence" value="ECO:0007669"/>
    <property type="project" value="InterPro"/>
</dbReference>
<evidence type="ECO:0000256" key="1">
    <source>
        <dbReference type="ARBA" id="ARBA00004477"/>
    </source>
</evidence>
<evidence type="ECO:0000256" key="11">
    <source>
        <dbReference type="SAM" id="Phobius"/>
    </source>
</evidence>
<feature type="transmembrane region" description="Helical" evidence="11">
    <location>
        <begin position="287"/>
        <end position="307"/>
    </location>
</feature>
<evidence type="ECO:0000256" key="5">
    <source>
        <dbReference type="ARBA" id="ARBA00022824"/>
    </source>
</evidence>
<comment type="subcellular location">
    <subcellularLocation>
        <location evidence="1 9">Endoplasmic reticulum membrane</location>
        <topology evidence="1 9">Multi-pass membrane protein</topology>
    </subcellularLocation>
</comment>
<feature type="transmembrane region" description="Helical" evidence="11">
    <location>
        <begin position="436"/>
        <end position="453"/>
    </location>
</feature>
<reference evidence="12" key="1">
    <citation type="journal article" date="2024" name="Gigascience">
        <title>Chromosome-level genome of the poultry shaft louse Menopon gallinae provides insight into the host-switching and adaptive evolution of parasitic lice.</title>
        <authorList>
            <person name="Xu Y."/>
            <person name="Ma L."/>
            <person name="Liu S."/>
            <person name="Liang Y."/>
            <person name="Liu Q."/>
            <person name="He Z."/>
            <person name="Tian L."/>
            <person name="Duan Y."/>
            <person name="Cai W."/>
            <person name="Li H."/>
            <person name="Song F."/>
        </authorList>
    </citation>
    <scope>NUCLEOTIDE SEQUENCE</scope>
    <source>
        <strain evidence="12">Cailab_2023a</strain>
    </source>
</reference>
<keyword evidence="3 9" id="KW-0808">Transferase</keyword>
<organism evidence="12">
    <name type="scientific">Menopon gallinae</name>
    <name type="common">poultry shaft louse</name>
    <dbReference type="NCBI Taxonomy" id="328185"/>
    <lineage>
        <taxon>Eukaryota</taxon>
        <taxon>Metazoa</taxon>
        <taxon>Ecdysozoa</taxon>
        <taxon>Arthropoda</taxon>
        <taxon>Hexapoda</taxon>
        <taxon>Insecta</taxon>
        <taxon>Pterygota</taxon>
        <taxon>Neoptera</taxon>
        <taxon>Paraneoptera</taxon>
        <taxon>Psocodea</taxon>
        <taxon>Troctomorpha</taxon>
        <taxon>Phthiraptera</taxon>
        <taxon>Amblycera</taxon>
        <taxon>Menoponidae</taxon>
        <taxon>Menopon</taxon>
    </lineage>
</organism>
<dbReference type="PANTHER" id="PTHR10408:SF8">
    <property type="entry name" value="O-ACYLTRANSFERASE"/>
    <property type="match status" value="1"/>
</dbReference>
<evidence type="ECO:0000256" key="9">
    <source>
        <dbReference type="PIRNR" id="PIRNR000439"/>
    </source>
</evidence>
<proteinExistence type="inferred from homology"/>
<dbReference type="InterPro" id="IPR014371">
    <property type="entry name" value="Oat_ACAT_DAG_ARE"/>
</dbReference>
<gene>
    <name evidence="12" type="ORF">PYX00_010345</name>
</gene>
<dbReference type="EMBL" id="JARGDH010000005">
    <property type="protein sequence ID" value="KAL0268380.1"/>
    <property type="molecule type" value="Genomic_DNA"/>
</dbReference>
<evidence type="ECO:0000313" key="12">
    <source>
        <dbReference type="EMBL" id="KAL0268380.1"/>
    </source>
</evidence>
<evidence type="ECO:0000256" key="7">
    <source>
        <dbReference type="ARBA" id="ARBA00023136"/>
    </source>
</evidence>
<dbReference type="PANTHER" id="PTHR10408">
    <property type="entry name" value="STEROL O-ACYLTRANSFERASE"/>
    <property type="match status" value="1"/>
</dbReference>
<evidence type="ECO:0000256" key="2">
    <source>
        <dbReference type="ARBA" id="ARBA00009010"/>
    </source>
</evidence>
<keyword evidence="7 9" id="KW-0472">Membrane</keyword>
<dbReference type="PIRSF" id="PIRSF000439">
    <property type="entry name" value="Oat_ACAT_DAG_ARE"/>
    <property type="match status" value="1"/>
</dbReference>
<feature type="transmembrane region" description="Helical" evidence="11">
    <location>
        <begin position="327"/>
        <end position="350"/>
    </location>
</feature>
<dbReference type="InterPro" id="IPR004299">
    <property type="entry name" value="MBOAT_fam"/>
</dbReference>
<protein>
    <recommendedName>
        <fullName evidence="9">O-acyltransferase</fullName>
    </recommendedName>
</protein>
<accession>A0AAW2HF56</accession>